<gene>
    <name evidence="7" type="primary">trmA</name>
    <name evidence="10" type="ORF">Mag101_09070</name>
</gene>
<dbReference type="KEGG" id="maga:Mag101_09070"/>
<feature type="binding site" evidence="7 8">
    <location>
        <position position="300"/>
    </location>
    <ligand>
        <name>S-adenosyl-L-methionine</name>
        <dbReference type="ChEBI" id="CHEBI:59789"/>
    </ligand>
</feature>
<dbReference type="STRING" id="260552.Mag101_09070"/>
<evidence type="ECO:0000256" key="8">
    <source>
        <dbReference type="PROSITE-ProRule" id="PRU01024"/>
    </source>
</evidence>
<dbReference type="Proteomes" id="UP000188219">
    <property type="component" value="Chromosome"/>
</dbReference>
<proteinExistence type="inferred from homology"/>
<dbReference type="OrthoDB" id="9804590at2"/>
<dbReference type="GO" id="GO:0019843">
    <property type="term" value="F:rRNA binding"/>
    <property type="evidence" value="ECO:0007669"/>
    <property type="project" value="TreeGrafter"/>
</dbReference>
<dbReference type="InterPro" id="IPR030390">
    <property type="entry name" value="MeTrfase_TrmA_AS"/>
</dbReference>
<dbReference type="SUPFAM" id="SSF53335">
    <property type="entry name" value="S-adenosyl-L-methionine-dependent methyltransferases"/>
    <property type="match status" value="1"/>
</dbReference>
<dbReference type="AlphaFoldDB" id="A0A1Q2M4Y1"/>
<evidence type="ECO:0000256" key="7">
    <source>
        <dbReference type="HAMAP-Rule" id="MF_01011"/>
    </source>
</evidence>
<dbReference type="PANTHER" id="PTHR47790:SF2">
    <property type="entry name" value="TRNA_TMRNA (URACIL-C(5))-METHYLTRANSFERASE"/>
    <property type="match status" value="1"/>
</dbReference>
<dbReference type="GO" id="GO:0030697">
    <property type="term" value="F:tRNA (uracil(54)-C5)-methyltransferase activity, S-adenosyl methionine-dependent"/>
    <property type="evidence" value="ECO:0007669"/>
    <property type="project" value="UniProtKB-UniRule"/>
</dbReference>
<dbReference type="NCBIfam" id="TIGR02143">
    <property type="entry name" value="trmA_only"/>
    <property type="match status" value="1"/>
</dbReference>
<evidence type="ECO:0000256" key="1">
    <source>
        <dbReference type="ARBA" id="ARBA00022603"/>
    </source>
</evidence>
<dbReference type="EMBL" id="CP019650">
    <property type="protein sequence ID" value="AQQ67774.1"/>
    <property type="molecule type" value="Genomic_DNA"/>
</dbReference>
<keyword evidence="1 7" id="KW-0489">Methyltransferase</keyword>
<dbReference type="CDD" id="cd02440">
    <property type="entry name" value="AdoMet_MTases"/>
    <property type="match status" value="1"/>
</dbReference>
<dbReference type="Pfam" id="PF05958">
    <property type="entry name" value="tRNA_U5-meth_tr"/>
    <property type="match status" value="1"/>
</dbReference>
<dbReference type="RefSeq" id="WP_077403755.1">
    <property type="nucleotide sequence ID" value="NZ_CP019650.1"/>
</dbReference>
<feature type="active site" description="Nucleophile" evidence="7 8">
    <location>
        <position position="325"/>
    </location>
</feature>
<keyword evidence="4 7" id="KW-0819">tRNA processing</keyword>
<comment type="catalytic activity">
    <reaction evidence="5 7">
        <text>uridine(341) in tmRNA + S-adenosyl-L-methionine = 5-methyluridine(341) in tmRNA + S-adenosyl-L-homocysteine + H(+)</text>
        <dbReference type="Rhea" id="RHEA:43612"/>
        <dbReference type="Rhea" id="RHEA-COMP:10630"/>
        <dbReference type="Rhea" id="RHEA-COMP:10631"/>
        <dbReference type="ChEBI" id="CHEBI:15378"/>
        <dbReference type="ChEBI" id="CHEBI:57856"/>
        <dbReference type="ChEBI" id="CHEBI:59789"/>
        <dbReference type="ChEBI" id="CHEBI:65315"/>
        <dbReference type="ChEBI" id="CHEBI:74447"/>
    </reaction>
</comment>
<feature type="binding site" evidence="7 8">
    <location>
        <position position="219"/>
    </location>
    <ligand>
        <name>S-adenosyl-L-methionine</name>
        <dbReference type="ChEBI" id="CHEBI:59789"/>
    </ligand>
</feature>
<evidence type="ECO:0000313" key="11">
    <source>
        <dbReference type="Proteomes" id="UP000188219"/>
    </source>
</evidence>
<dbReference type="PROSITE" id="PS01230">
    <property type="entry name" value="TRMA_1"/>
    <property type="match status" value="1"/>
</dbReference>
<comment type="function">
    <text evidence="7">Dual-specificity methyltransferase that catalyzes the formation of 5-methyluridine at position 54 (m5U54) in all tRNAs, and that of position 341 (m5U341) in tmRNA (transfer-mRNA).</text>
</comment>
<feature type="binding site" evidence="7">
    <location>
        <position position="224"/>
    </location>
    <ligand>
        <name>S-adenosyl-L-methionine</name>
        <dbReference type="ChEBI" id="CHEBI:59789"/>
    </ligand>
</feature>
<name>A0A1Q2M4Y1_9GAMM</name>
<feature type="binding site" evidence="7 8">
    <location>
        <position position="240"/>
    </location>
    <ligand>
        <name>S-adenosyl-L-methionine</name>
        <dbReference type="ChEBI" id="CHEBI:59789"/>
    </ligand>
</feature>
<keyword evidence="11" id="KW-1185">Reference proteome</keyword>
<evidence type="ECO:0000256" key="3">
    <source>
        <dbReference type="ARBA" id="ARBA00022691"/>
    </source>
</evidence>
<dbReference type="Gene3D" id="3.40.50.150">
    <property type="entry name" value="Vaccinia Virus protein VP39"/>
    <property type="match status" value="1"/>
</dbReference>
<evidence type="ECO:0000256" key="2">
    <source>
        <dbReference type="ARBA" id="ARBA00022679"/>
    </source>
</evidence>
<feature type="binding site" evidence="7 8">
    <location>
        <position position="186"/>
    </location>
    <ligand>
        <name>S-adenosyl-L-methionine</name>
        <dbReference type="ChEBI" id="CHEBI:59789"/>
    </ligand>
</feature>
<dbReference type="EC" id="2.1.1.35" evidence="7"/>
<dbReference type="PROSITE" id="PS51687">
    <property type="entry name" value="SAM_MT_RNA_M5U"/>
    <property type="match status" value="1"/>
</dbReference>
<dbReference type="FunFam" id="2.40.50.1070:FF:000001">
    <property type="entry name" value="tRNA/tmRNA (uracil-C(5))-methyltransferase"/>
    <property type="match status" value="1"/>
</dbReference>
<dbReference type="PROSITE" id="PS01231">
    <property type="entry name" value="TRMA_2"/>
    <property type="match status" value="1"/>
</dbReference>
<comment type="similarity">
    <text evidence="7">Belongs to the class I-like SAM-binding methyltransferase superfamily. RNA M5U methyltransferase family. TrmA subfamily.</text>
</comment>
<evidence type="ECO:0000256" key="4">
    <source>
        <dbReference type="ARBA" id="ARBA00022694"/>
    </source>
</evidence>
<evidence type="ECO:0000256" key="9">
    <source>
        <dbReference type="PROSITE-ProRule" id="PRU10015"/>
    </source>
</evidence>
<dbReference type="InterPro" id="IPR029063">
    <property type="entry name" value="SAM-dependent_MTases_sf"/>
</dbReference>
<dbReference type="FunFam" id="3.40.50.150:FF:000012">
    <property type="entry name" value="tRNA/tmRNA (uracil-C(5))-methyltransferase"/>
    <property type="match status" value="1"/>
</dbReference>
<dbReference type="GO" id="GO:0000049">
    <property type="term" value="F:tRNA binding"/>
    <property type="evidence" value="ECO:0007669"/>
    <property type="project" value="TreeGrafter"/>
</dbReference>
<dbReference type="InterPro" id="IPR030391">
    <property type="entry name" value="MeTrfase_TrmA_CS"/>
</dbReference>
<dbReference type="Gene3D" id="2.40.50.1070">
    <property type="match status" value="1"/>
</dbReference>
<reference evidence="10" key="1">
    <citation type="submission" date="2017-02" db="EMBL/GenBank/DDBJ databases">
        <title>Genome of Microbulbifer agarilyticus GP101.</title>
        <authorList>
            <person name="Jung J."/>
            <person name="Bae S.S."/>
            <person name="Baek K."/>
        </authorList>
    </citation>
    <scope>NUCLEOTIDE SEQUENCE [LARGE SCALE GENOMIC DNA]</scope>
    <source>
        <strain evidence="10">GP101</strain>
    </source>
</reference>
<dbReference type="GO" id="GO:0005829">
    <property type="term" value="C:cytosol"/>
    <property type="evidence" value="ECO:0007669"/>
    <property type="project" value="TreeGrafter"/>
</dbReference>
<dbReference type="InterPro" id="IPR010280">
    <property type="entry name" value="U5_MeTrfase_fam"/>
</dbReference>
<sequence>MALHRVNTDEYQQQLDQKVARLREAYTPYTDLAPEVFPSPPSHYRMRAEFKMWQDGGRVDYAMYKQGEYKKPFVIQEFTVGSRRINELMPPLLDAINASEMLRKRLFCTEFLTTLSGDALITLIYHKPLGDEWESEARALQEQLGVPILGRSRKQKLVLERDYVIEKLDIDGREYQYKQVEGSFTQPNGEICRSMISWAKSCCPQTSEDKASGDLLELYCGNGNFTIPLAAHFRKVLATEISKVSVNAAQENIAANGVDNLAILRLSSEEFTQAIDKVRPFRRLKDFDLDSYDFSTVLVDPPRAGLDQDTCAMIARFPKILYISCNPETQLENLAELTKTHRIERFAIFDQFPYTDHTESGVLLVRK</sequence>
<dbReference type="HAMAP" id="MF_01011">
    <property type="entry name" value="RNA_methyltr_TrmA"/>
    <property type="match status" value="1"/>
</dbReference>
<dbReference type="eggNOG" id="COG2265">
    <property type="taxonomic scope" value="Bacteria"/>
</dbReference>
<keyword evidence="2 7" id="KW-0808">Transferase</keyword>
<evidence type="ECO:0000313" key="10">
    <source>
        <dbReference type="EMBL" id="AQQ67774.1"/>
    </source>
</evidence>
<evidence type="ECO:0000256" key="5">
    <source>
        <dbReference type="ARBA" id="ARBA00051255"/>
    </source>
</evidence>
<accession>A0A1Q2M4Y1</accession>
<keyword evidence="3 7" id="KW-0949">S-adenosyl-L-methionine</keyword>
<dbReference type="InterPro" id="IPR011869">
    <property type="entry name" value="TrmA_MeTrfase"/>
</dbReference>
<organism evidence="10 11">
    <name type="scientific">Microbulbifer agarilyticus</name>
    <dbReference type="NCBI Taxonomy" id="260552"/>
    <lineage>
        <taxon>Bacteria</taxon>
        <taxon>Pseudomonadati</taxon>
        <taxon>Pseudomonadota</taxon>
        <taxon>Gammaproteobacteria</taxon>
        <taxon>Cellvibrionales</taxon>
        <taxon>Microbulbiferaceae</taxon>
        <taxon>Microbulbifer</taxon>
    </lineage>
</organism>
<protein>
    <recommendedName>
        <fullName evidence="7">tRNA/tmRNA (uracil-C(5))-methyltransferase</fullName>
        <ecNumber evidence="7">2.1.1.35</ecNumber>
    </recommendedName>
    <alternativeName>
        <fullName evidence="7">tRNA (uracil(54)-C(5))-methyltransferase</fullName>
    </alternativeName>
    <alternativeName>
        <fullName evidence="7">tRNA(m5U54)-methyltransferase</fullName>
        <shortName evidence="7">RUMT</shortName>
    </alternativeName>
    <alternativeName>
        <fullName evidence="7">tmRNA (uracil(341)-C(5))-methyltransferase</fullName>
    </alternativeName>
</protein>
<dbReference type="GO" id="GO:0030488">
    <property type="term" value="P:tRNA methylation"/>
    <property type="evidence" value="ECO:0007669"/>
    <property type="project" value="UniProtKB-UniRule"/>
</dbReference>
<dbReference type="PANTHER" id="PTHR47790">
    <property type="entry name" value="TRNA/TMRNA (URACIL-C(5))-METHYLTRANSFERASE"/>
    <property type="match status" value="1"/>
</dbReference>
<evidence type="ECO:0000256" key="6">
    <source>
        <dbReference type="ARBA" id="ARBA00052788"/>
    </source>
</evidence>
<feature type="active site" description="Proton acceptor" evidence="7">
    <location>
        <position position="359"/>
    </location>
</feature>
<feature type="active site" evidence="9">
    <location>
        <position position="325"/>
    </location>
</feature>
<comment type="catalytic activity">
    <reaction evidence="6 7">
        <text>uridine(54) in tRNA + S-adenosyl-L-methionine = 5-methyluridine(54) in tRNA + S-adenosyl-L-homocysteine + H(+)</text>
        <dbReference type="Rhea" id="RHEA:42712"/>
        <dbReference type="Rhea" id="RHEA-COMP:10167"/>
        <dbReference type="Rhea" id="RHEA-COMP:10193"/>
        <dbReference type="ChEBI" id="CHEBI:15378"/>
        <dbReference type="ChEBI" id="CHEBI:57856"/>
        <dbReference type="ChEBI" id="CHEBI:59789"/>
        <dbReference type="ChEBI" id="CHEBI:65315"/>
        <dbReference type="ChEBI" id="CHEBI:74447"/>
        <dbReference type="EC" id="2.1.1.35"/>
    </reaction>
</comment>